<evidence type="ECO:0000313" key="3">
    <source>
        <dbReference type="Proteomes" id="UP000178532"/>
    </source>
</evidence>
<reference evidence="2 3" key="1">
    <citation type="journal article" date="2016" name="Nat. Commun.">
        <title>Thousands of microbial genomes shed light on interconnected biogeochemical processes in an aquifer system.</title>
        <authorList>
            <person name="Anantharaman K."/>
            <person name="Brown C.T."/>
            <person name="Hug L.A."/>
            <person name="Sharon I."/>
            <person name="Castelle C.J."/>
            <person name="Probst A.J."/>
            <person name="Thomas B.C."/>
            <person name="Singh A."/>
            <person name="Wilkins M.J."/>
            <person name="Karaoz U."/>
            <person name="Brodie E.L."/>
            <person name="Williams K.H."/>
            <person name="Hubbard S.S."/>
            <person name="Banfield J.F."/>
        </authorList>
    </citation>
    <scope>NUCLEOTIDE SEQUENCE [LARGE SCALE GENOMIC DNA]</scope>
</reference>
<comment type="caution">
    <text evidence="2">The sequence shown here is derived from an EMBL/GenBank/DDBJ whole genome shotgun (WGS) entry which is preliminary data.</text>
</comment>
<dbReference type="EMBL" id="MFLI01000020">
    <property type="protein sequence ID" value="OGG61475.1"/>
    <property type="molecule type" value="Genomic_DNA"/>
</dbReference>
<name>A0A1F6DJ94_9BACT</name>
<protein>
    <submittedName>
        <fullName evidence="2">Uncharacterized protein</fullName>
    </submittedName>
</protein>
<keyword evidence="1" id="KW-0472">Membrane</keyword>
<keyword evidence="1" id="KW-1133">Transmembrane helix</keyword>
<dbReference type="AlphaFoldDB" id="A0A1F6DJ94"/>
<feature type="transmembrane region" description="Helical" evidence="1">
    <location>
        <begin position="12"/>
        <end position="30"/>
    </location>
</feature>
<proteinExistence type="predicted"/>
<evidence type="ECO:0000256" key="1">
    <source>
        <dbReference type="SAM" id="Phobius"/>
    </source>
</evidence>
<dbReference type="STRING" id="1798495.A3C19_01830"/>
<accession>A0A1F6DJ94</accession>
<feature type="transmembrane region" description="Helical" evidence="1">
    <location>
        <begin position="36"/>
        <end position="54"/>
    </location>
</feature>
<feature type="transmembrane region" description="Helical" evidence="1">
    <location>
        <begin position="160"/>
        <end position="179"/>
    </location>
</feature>
<feature type="transmembrane region" description="Helical" evidence="1">
    <location>
        <begin position="231"/>
        <end position="251"/>
    </location>
</feature>
<evidence type="ECO:0000313" key="2">
    <source>
        <dbReference type="EMBL" id="OGG61475.1"/>
    </source>
</evidence>
<gene>
    <name evidence="2" type="ORF">A3C19_01830</name>
</gene>
<feature type="transmembrane region" description="Helical" evidence="1">
    <location>
        <begin position="97"/>
        <end position="118"/>
    </location>
</feature>
<organism evidence="2 3">
    <name type="scientific">Candidatus Kaiserbacteria bacterium RIFCSPHIGHO2_02_FULL_54_22</name>
    <dbReference type="NCBI Taxonomy" id="1798495"/>
    <lineage>
        <taxon>Bacteria</taxon>
        <taxon>Candidatus Kaiseribacteriota</taxon>
    </lineage>
</organism>
<feature type="transmembrane region" description="Helical" evidence="1">
    <location>
        <begin position="130"/>
        <end position="148"/>
    </location>
</feature>
<keyword evidence="1" id="KW-0812">Transmembrane</keyword>
<sequence length="266" mass="29761">MFKTLCTWGYRIALTTLVAYAVYCYTIGGWDSVFHNIAYYIPAVALFLMFSGQADLLEKIRKGGEVNIKAQAIDFTHWFLLLFMQVGRWMMGGFTLWAFILMAVLLAIIGWQVGVGIGRQWYPSVGEKRGGIAMLVASAILGLVAGAVRHADPSTFGWGWMLETTTAIIATGIVVWVITNHIKTIAKKASDYPRSFFLKGVSNNVLEIWVLIHLLNLSYTGGVFEAWASNAGFAFNIIVGNAIYFVFYGLWEIHRTRQARRAVRQV</sequence>
<dbReference type="Proteomes" id="UP000178532">
    <property type="component" value="Unassembled WGS sequence"/>
</dbReference>